<evidence type="ECO:0000259" key="1">
    <source>
        <dbReference type="Pfam" id="PF16064"/>
    </source>
</evidence>
<dbReference type="InterPro" id="IPR032071">
    <property type="entry name" value="DUF4806"/>
</dbReference>
<dbReference type="OrthoDB" id="7334331at2759"/>
<keyword evidence="3" id="KW-1185">Reference proteome</keyword>
<accession>A0A653BS66</accession>
<dbReference type="Pfam" id="PF16064">
    <property type="entry name" value="DUF4806"/>
    <property type="match status" value="1"/>
</dbReference>
<evidence type="ECO:0000313" key="3">
    <source>
        <dbReference type="Proteomes" id="UP000410492"/>
    </source>
</evidence>
<feature type="domain" description="DUF4806" evidence="1">
    <location>
        <begin position="75"/>
        <end position="158"/>
    </location>
</feature>
<evidence type="ECO:0000313" key="2">
    <source>
        <dbReference type="EMBL" id="VEN38448.1"/>
    </source>
</evidence>
<gene>
    <name evidence="2" type="ORF">CALMAC_LOCUS3345</name>
</gene>
<organism evidence="2 3">
    <name type="scientific">Callosobruchus maculatus</name>
    <name type="common">Southern cowpea weevil</name>
    <name type="synonym">Pulse bruchid</name>
    <dbReference type="NCBI Taxonomy" id="64391"/>
    <lineage>
        <taxon>Eukaryota</taxon>
        <taxon>Metazoa</taxon>
        <taxon>Ecdysozoa</taxon>
        <taxon>Arthropoda</taxon>
        <taxon>Hexapoda</taxon>
        <taxon>Insecta</taxon>
        <taxon>Pterygota</taxon>
        <taxon>Neoptera</taxon>
        <taxon>Endopterygota</taxon>
        <taxon>Coleoptera</taxon>
        <taxon>Polyphaga</taxon>
        <taxon>Cucujiformia</taxon>
        <taxon>Chrysomeloidea</taxon>
        <taxon>Chrysomelidae</taxon>
        <taxon>Bruchinae</taxon>
        <taxon>Bruchini</taxon>
        <taxon>Callosobruchus</taxon>
    </lineage>
</organism>
<reference evidence="2 3" key="1">
    <citation type="submission" date="2019-01" db="EMBL/GenBank/DDBJ databases">
        <authorList>
            <person name="Sayadi A."/>
        </authorList>
    </citation>
    <scope>NUCLEOTIDE SEQUENCE [LARGE SCALE GENOMIC DNA]</scope>
</reference>
<protein>
    <recommendedName>
        <fullName evidence="1">DUF4806 domain-containing protein</fullName>
    </recommendedName>
</protein>
<dbReference type="EMBL" id="CAACVG010004531">
    <property type="protein sequence ID" value="VEN38448.1"/>
    <property type="molecule type" value="Genomic_DNA"/>
</dbReference>
<dbReference type="AlphaFoldDB" id="A0A653BS66"/>
<name>A0A653BS66_CALMS</name>
<sequence>FLAKAASSCNIDILQIRKEVQNVKHEIRSIKNGMKLQGSNIKMNLERIFNLLRGNATIQHPKSNNSNSREDLLQKYKFPLSSIEEISKLDKNIRTCPDFKAQLITLLSTVGGTSGTEDGVKVAYKIIDFLFKPEVLVKYSWTGVSRGDSGEKTSFQVLEGILTVCFDVVLLADSRHTKQKNANIFKERVLKHAKKRSQRKRASVSMS</sequence>
<dbReference type="Proteomes" id="UP000410492">
    <property type="component" value="Unassembled WGS sequence"/>
</dbReference>
<proteinExistence type="predicted"/>
<feature type="non-terminal residue" evidence="2">
    <location>
        <position position="1"/>
    </location>
</feature>